<dbReference type="InterPro" id="IPR019887">
    <property type="entry name" value="Tscrpt_reg_AsnC/Lrp_C"/>
</dbReference>
<evidence type="ECO:0000259" key="4">
    <source>
        <dbReference type="PROSITE" id="PS50956"/>
    </source>
</evidence>
<dbReference type="InterPro" id="IPR036388">
    <property type="entry name" value="WH-like_DNA-bd_sf"/>
</dbReference>
<dbReference type="SUPFAM" id="SSF54909">
    <property type="entry name" value="Dimeric alpha+beta barrel"/>
    <property type="match status" value="1"/>
</dbReference>
<dbReference type="EMBL" id="CP039690">
    <property type="protein sequence ID" value="QCI65088.1"/>
    <property type="molecule type" value="Genomic_DNA"/>
</dbReference>
<evidence type="ECO:0000313" key="6">
    <source>
        <dbReference type="Proteomes" id="UP000298781"/>
    </source>
</evidence>
<dbReference type="GO" id="GO:0043200">
    <property type="term" value="P:response to amino acid"/>
    <property type="evidence" value="ECO:0007669"/>
    <property type="project" value="TreeGrafter"/>
</dbReference>
<evidence type="ECO:0000256" key="3">
    <source>
        <dbReference type="ARBA" id="ARBA00023163"/>
    </source>
</evidence>
<keyword evidence="3" id="KW-0804">Transcription</keyword>
<dbReference type="InterPro" id="IPR019888">
    <property type="entry name" value="Tscrpt_reg_AsnC-like"/>
</dbReference>
<dbReference type="PANTHER" id="PTHR30154:SF34">
    <property type="entry name" value="TRANSCRIPTIONAL REGULATOR AZLB"/>
    <property type="match status" value="1"/>
</dbReference>
<dbReference type="PROSITE" id="PS50956">
    <property type="entry name" value="HTH_ASNC_2"/>
    <property type="match status" value="1"/>
</dbReference>
<dbReference type="InterPro" id="IPR019885">
    <property type="entry name" value="Tscrpt_reg_HTH_AsnC-type_CS"/>
</dbReference>
<dbReference type="GO" id="GO:0043565">
    <property type="term" value="F:sequence-specific DNA binding"/>
    <property type="evidence" value="ECO:0007669"/>
    <property type="project" value="InterPro"/>
</dbReference>
<keyword evidence="6" id="KW-1185">Reference proteome</keyword>
<dbReference type="InterPro" id="IPR000485">
    <property type="entry name" value="AsnC-type_HTH_dom"/>
</dbReference>
<dbReference type="Pfam" id="PF01037">
    <property type="entry name" value="AsnC_trans_reg"/>
    <property type="match status" value="1"/>
</dbReference>
<evidence type="ECO:0000256" key="2">
    <source>
        <dbReference type="ARBA" id="ARBA00023125"/>
    </source>
</evidence>
<evidence type="ECO:0000313" key="5">
    <source>
        <dbReference type="EMBL" id="QCI65088.1"/>
    </source>
</evidence>
<dbReference type="CDD" id="cd00090">
    <property type="entry name" value="HTH_ARSR"/>
    <property type="match status" value="1"/>
</dbReference>
<name>A0A4D7B3F8_9HYPH</name>
<dbReference type="Gene3D" id="3.30.70.920">
    <property type="match status" value="1"/>
</dbReference>
<gene>
    <name evidence="5" type="ORF">E8M01_13185</name>
</gene>
<dbReference type="GO" id="GO:0006355">
    <property type="term" value="P:regulation of DNA-templated transcription"/>
    <property type="evidence" value="ECO:0007669"/>
    <property type="project" value="UniProtKB-ARBA"/>
</dbReference>
<reference evidence="5 6" key="1">
    <citation type="submission" date="2019-04" db="EMBL/GenBank/DDBJ databases">
        <title>Phreatobacter aquaticus sp. nov.</title>
        <authorList>
            <person name="Choi A."/>
        </authorList>
    </citation>
    <scope>NUCLEOTIDE SEQUENCE [LARGE SCALE GENOMIC DNA]</scope>
    <source>
        <strain evidence="5 6">KCTC 52518</strain>
    </source>
</reference>
<evidence type="ECO:0000256" key="1">
    <source>
        <dbReference type="ARBA" id="ARBA00023015"/>
    </source>
</evidence>
<dbReference type="SUPFAM" id="SSF46785">
    <property type="entry name" value="Winged helix' DNA-binding domain"/>
    <property type="match status" value="1"/>
</dbReference>
<protein>
    <submittedName>
        <fullName evidence="5">Lrp/AsnC family transcriptional regulator</fullName>
    </submittedName>
</protein>
<feature type="domain" description="HTH asnC-type" evidence="4">
    <location>
        <begin position="3"/>
        <end position="64"/>
    </location>
</feature>
<dbReference type="GO" id="GO:0005829">
    <property type="term" value="C:cytosol"/>
    <property type="evidence" value="ECO:0007669"/>
    <property type="project" value="TreeGrafter"/>
</dbReference>
<dbReference type="AlphaFoldDB" id="A0A4D7B3F8"/>
<dbReference type="FunFam" id="1.10.10.10:FF:000186">
    <property type="entry name" value="AsnC family transcriptional regulator"/>
    <property type="match status" value="1"/>
</dbReference>
<keyword evidence="1" id="KW-0805">Transcription regulation</keyword>
<dbReference type="Gene3D" id="1.10.10.10">
    <property type="entry name" value="Winged helix-like DNA-binding domain superfamily/Winged helix DNA-binding domain"/>
    <property type="match status" value="1"/>
</dbReference>
<dbReference type="PANTHER" id="PTHR30154">
    <property type="entry name" value="LEUCINE-RESPONSIVE REGULATORY PROTEIN"/>
    <property type="match status" value="1"/>
</dbReference>
<dbReference type="Pfam" id="PF13412">
    <property type="entry name" value="HTH_24"/>
    <property type="match status" value="1"/>
</dbReference>
<dbReference type="Proteomes" id="UP000298781">
    <property type="component" value="Chromosome"/>
</dbReference>
<sequence>MHLDQLDRRILAELQRDGRITNQALAERVGLSATPCLRRVKLLEAAGIIKGYVAMVDQKAVDLPVSVFISIKLERQREEELDRFAGAVARWPEVMECYLMTGQRDYLLRVVCADLPAYEQFLKDKLTRLDGVASIESSFALAQVKHTNVLPIA</sequence>
<organism evidence="5 6">
    <name type="scientific">Phreatobacter stygius</name>
    <dbReference type="NCBI Taxonomy" id="1940610"/>
    <lineage>
        <taxon>Bacteria</taxon>
        <taxon>Pseudomonadati</taxon>
        <taxon>Pseudomonadota</taxon>
        <taxon>Alphaproteobacteria</taxon>
        <taxon>Hyphomicrobiales</taxon>
        <taxon>Phreatobacteraceae</taxon>
        <taxon>Phreatobacter</taxon>
    </lineage>
</organism>
<dbReference type="KEGG" id="pstg:E8M01_13185"/>
<dbReference type="PRINTS" id="PR00033">
    <property type="entry name" value="HTHASNC"/>
</dbReference>
<dbReference type="RefSeq" id="WP_136960537.1">
    <property type="nucleotide sequence ID" value="NZ_CP039690.1"/>
</dbReference>
<dbReference type="InterPro" id="IPR011991">
    <property type="entry name" value="ArsR-like_HTH"/>
</dbReference>
<dbReference type="InterPro" id="IPR011008">
    <property type="entry name" value="Dimeric_a/b-barrel"/>
</dbReference>
<dbReference type="SMART" id="SM00344">
    <property type="entry name" value="HTH_ASNC"/>
    <property type="match status" value="1"/>
</dbReference>
<dbReference type="OrthoDB" id="9812082at2"/>
<keyword evidence="2" id="KW-0238">DNA-binding</keyword>
<accession>A0A4D7B3F8</accession>
<proteinExistence type="predicted"/>
<dbReference type="PROSITE" id="PS00519">
    <property type="entry name" value="HTH_ASNC_1"/>
    <property type="match status" value="1"/>
</dbReference>
<dbReference type="InterPro" id="IPR036390">
    <property type="entry name" value="WH_DNA-bd_sf"/>
</dbReference>